<dbReference type="STRING" id="675864.SAMN04489747_3952"/>
<dbReference type="AlphaFoldDB" id="A0A1G7EI21"/>
<keyword evidence="2" id="KW-1185">Reference proteome</keyword>
<accession>A0A1G7EI21</accession>
<evidence type="ECO:0000313" key="1">
    <source>
        <dbReference type="EMBL" id="SDE63314.1"/>
    </source>
</evidence>
<gene>
    <name evidence="1" type="ORF">SAMN04489747_3952</name>
</gene>
<name>A0A1G7EI21_9ACTN</name>
<sequence length="38" mass="4168">MRVRVADAPTVSAVQERVARWLRPEQVVVDGALQPLPG</sequence>
<evidence type="ECO:0000313" key="2">
    <source>
        <dbReference type="Proteomes" id="UP000198546"/>
    </source>
</evidence>
<reference evidence="1 2" key="1">
    <citation type="submission" date="2016-10" db="EMBL/GenBank/DDBJ databases">
        <authorList>
            <person name="de Groot N.N."/>
        </authorList>
    </citation>
    <scope>NUCLEOTIDE SEQUENCE [LARGE SCALE GENOMIC DNA]</scope>
    <source>
        <strain evidence="1 2">MON 2.2</strain>
    </source>
</reference>
<proteinExistence type="predicted"/>
<organism evidence="1 2">
    <name type="scientific">Auraticoccus monumenti</name>
    <dbReference type="NCBI Taxonomy" id="675864"/>
    <lineage>
        <taxon>Bacteria</taxon>
        <taxon>Bacillati</taxon>
        <taxon>Actinomycetota</taxon>
        <taxon>Actinomycetes</taxon>
        <taxon>Propionibacteriales</taxon>
        <taxon>Propionibacteriaceae</taxon>
        <taxon>Auraticoccus</taxon>
    </lineage>
</organism>
<dbReference type="EMBL" id="LT629688">
    <property type="protein sequence ID" value="SDE63314.1"/>
    <property type="molecule type" value="Genomic_DNA"/>
</dbReference>
<protein>
    <submittedName>
        <fullName evidence="1">Uncharacterized protein</fullName>
    </submittedName>
</protein>
<dbReference type="Proteomes" id="UP000198546">
    <property type="component" value="Chromosome i"/>
</dbReference>